<keyword evidence="7 11" id="KW-0648">Protein biosynthesis</keyword>
<dbReference type="CDD" id="cd07962">
    <property type="entry name" value="Anticodon_Ia_Val"/>
    <property type="match status" value="1"/>
</dbReference>
<dbReference type="SUPFAM" id="SSF46589">
    <property type="entry name" value="tRNA-binding arm"/>
    <property type="match status" value="1"/>
</dbReference>
<dbReference type="PROSITE" id="PS00178">
    <property type="entry name" value="AA_TRNA_LIGASE_I"/>
    <property type="match status" value="1"/>
</dbReference>
<dbReference type="STRING" id="716544.wcw_1314"/>
<dbReference type="Gene3D" id="3.40.50.620">
    <property type="entry name" value="HUPs"/>
    <property type="match status" value="2"/>
</dbReference>
<feature type="domain" description="Aminoacyl-tRNA synthetase class Ia" evidence="12">
    <location>
        <begin position="560"/>
        <end position="595"/>
    </location>
</feature>
<dbReference type="Pfam" id="PF10458">
    <property type="entry name" value="Val_tRNA-synt_C"/>
    <property type="match status" value="1"/>
</dbReference>
<feature type="binding site" evidence="11">
    <location>
        <position position="566"/>
    </location>
    <ligand>
        <name>ATP</name>
        <dbReference type="ChEBI" id="CHEBI:30616"/>
    </ligand>
</feature>
<protein>
    <recommendedName>
        <fullName evidence="11">Valine--tRNA ligase</fullName>
        <ecNumber evidence="11">6.1.1.9</ecNumber>
    </recommendedName>
    <alternativeName>
        <fullName evidence="11">Valyl-tRNA synthetase</fullName>
        <shortName evidence="11">ValRS</shortName>
    </alternativeName>
</protein>
<evidence type="ECO:0000256" key="3">
    <source>
        <dbReference type="ARBA" id="ARBA00022490"/>
    </source>
</evidence>
<dbReference type="GO" id="GO:0005829">
    <property type="term" value="C:cytosol"/>
    <property type="evidence" value="ECO:0007669"/>
    <property type="project" value="TreeGrafter"/>
</dbReference>
<evidence type="ECO:0000259" key="13">
    <source>
        <dbReference type="Pfam" id="PF08264"/>
    </source>
</evidence>
<comment type="function">
    <text evidence="11">Catalyzes the attachment of valine to tRNA(Val). As ValRS can inadvertently accommodate and process structurally similar amino acids such as threonine, to avoid such errors, it has a 'posttransfer' editing activity that hydrolyzes mischarged Thr-tRNA(Val) in a tRNA-dependent manner.</text>
</comment>
<dbReference type="HAMAP" id="MF_02004">
    <property type="entry name" value="Val_tRNA_synth_type1"/>
    <property type="match status" value="1"/>
</dbReference>
<evidence type="ECO:0000256" key="10">
    <source>
        <dbReference type="ARBA" id="ARBA00047552"/>
    </source>
</evidence>
<dbReference type="Gene3D" id="1.10.730.10">
    <property type="entry name" value="Isoleucyl-tRNA Synthetase, Domain 1"/>
    <property type="match status" value="1"/>
</dbReference>
<evidence type="ECO:0000256" key="4">
    <source>
        <dbReference type="ARBA" id="ARBA00022598"/>
    </source>
</evidence>
<dbReference type="GO" id="GO:0004832">
    <property type="term" value="F:valine-tRNA ligase activity"/>
    <property type="evidence" value="ECO:0007669"/>
    <property type="project" value="UniProtKB-UniRule"/>
</dbReference>
<keyword evidence="8 11" id="KW-0175">Coiled coil</keyword>
<feature type="coiled-coil region" evidence="11">
    <location>
        <begin position="881"/>
        <end position="947"/>
    </location>
</feature>
<dbReference type="InterPro" id="IPR037118">
    <property type="entry name" value="Val-tRNA_synth_C_sf"/>
</dbReference>
<dbReference type="GO" id="GO:0002161">
    <property type="term" value="F:aminoacyl-tRNA deacylase activity"/>
    <property type="evidence" value="ECO:0007669"/>
    <property type="project" value="InterPro"/>
</dbReference>
<dbReference type="GO" id="GO:0005524">
    <property type="term" value="F:ATP binding"/>
    <property type="evidence" value="ECO:0007669"/>
    <property type="project" value="UniProtKB-UniRule"/>
</dbReference>
<evidence type="ECO:0000256" key="7">
    <source>
        <dbReference type="ARBA" id="ARBA00022917"/>
    </source>
</evidence>
<dbReference type="RefSeq" id="WP_013182377.1">
    <property type="nucleotide sequence ID" value="NC_014225.1"/>
</dbReference>
<dbReference type="Gene3D" id="1.10.287.380">
    <property type="entry name" value="Valyl-tRNA synthetase, C-terminal domain"/>
    <property type="match status" value="1"/>
</dbReference>
<comment type="domain">
    <text evidence="11">The C-terminal coiled-coil domain is crucial for aminoacylation activity.</text>
</comment>
<dbReference type="eggNOG" id="COG0525">
    <property type="taxonomic scope" value="Bacteria"/>
</dbReference>
<dbReference type="FunFam" id="3.90.740.10:FF:000010">
    <property type="entry name" value="Valine--tRNA ligase"/>
    <property type="match status" value="1"/>
</dbReference>
<gene>
    <name evidence="11 15" type="primary">valS</name>
    <name evidence="15" type="ordered locus">wcw_1314</name>
</gene>
<dbReference type="NCBIfam" id="NF004349">
    <property type="entry name" value="PRK05729.1"/>
    <property type="match status" value="1"/>
</dbReference>
<keyword evidence="9 11" id="KW-0030">Aminoacyl-tRNA synthetase</keyword>
<feature type="short sequence motif" description="'HIGH' region" evidence="11">
    <location>
        <begin position="46"/>
        <end position="56"/>
    </location>
</feature>
<feature type="short sequence motif" description="'KMSKS' region" evidence="11">
    <location>
        <begin position="563"/>
        <end position="567"/>
    </location>
</feature>
<name>D6YX05_WADCW</name>
<feature type="domain" description="Valyl-tRNA synthetase tRNA-binding arm" evidence="14">
    <location>
        <begin position="885"/>
        <end position="947"/>
    </location>
</feature>
<organism evidence="15 16">
    <name type="scientific">Waddlia chondrophila (strain ATCC VR-1470 / WSU 86-1044)</name>
    <dbReference type="NCBI Taxonomy" id="716544"/>
    <lineage>
        <taxon>Bacteria</taxon>
        <taxon>Pseudomonadati</taxon>
        <taxon>Chlamydiota</taxon>
        <taxon>Chlamydiia</taxon>
        <taxon>Parachlamydiales</taxon>
        <taxon>Waddliaceae</taxon>
        <taxon>Waddlia</taxon>
    </lineage>
</organism>
<dbReference type="GO" id="GO:0006438">
    <property type="term" value="P:valyl-tRNA aminoacylation"/>
    <property type="evidence" value="ECO:0007669"/>
    <property type="project" value="UniProtKB-UniRule"/>
</dbReference>
<evidence type="ECO:0000256" key="5">
    <source>
        <dbReference type="ARBA" id="ARBA00022741"/>
    </source>
</evidence>
<dbReference type="PANTHER" id="PTHR11946:SF93">
    <property type="entry name" value="VALINE--TRNA LIGASE, CHLOROPLASTIC_MITOCHONDRIAL 2"/>
    <property type="match status" value="1"/>
</dbReference>
<evidence type="ECO:0000256" key="6">
    <source>
        <dbReference type="ARBA" id="ARBA00022840"/>
    </source>
</evidence>
<keyword evidence="3 11" id="KW-0963">Cytoplasm</keyword>
<dbReference type="InterPro" id="IPR002300">
    <property type="entry name" value="aa-tRNA-synth_Ia"/>
</dbReference>
<evidence type="ECO:0000313" key="15">
    <source>
        <dbReference type="EMBL" id="ADI38666.1"/>
    </source>
</evidence>
<evidence type="ECO:0000313" key="16">
    <source>
        <dbReference type="Proteomes" id="UP000001505"/>
    </source>
</evidence>
<feature type="domain" description="Aminoacyl-tRNA synthetase class Ia" evidence="12">
    <location>
        <begin position="18"/>
        <end position="522"/>
    </location>
</feature>
<evidence type="ECO:0000256" key="9">
    <source>
        <dbReference type="ARBA" id="ARBA00023146"/>
    </source>
</evidence>
<keyword evidence="16" id="KW-1185">Reference proteome</keyword>
<dbReference type="PRINTS" id="PR00986">
    <property type="entry name" value="TRNASYNTHVAL"/>
</dbReference>
<dbReference type="NCBIfam" id="TIGR00422">
    <property type="entry name" value="valS"/>
    <property type="match status" value="1"/>
</dbReference>
<accession>D6YX05</accession>
<comment type="domain">
    <text evidence="11">ValRS has two distinct active sites: one for aminoacylation and one for editing. The misactivated threonine is translocated from the active site to the editing site.</text>
</comment>
<evidence type="ECO:0000256" key="1">
    <source>
        <dbReference type="ARBA" id="ARBA00004496"/>
    </source>
</evidence>
<comment type="catalytic activity">
    <reaction evidence="10 11">
        <text>tRNA(Val) + L-valine + ATP = L-valyl-tRNA(Val) + AMP + diphosphate</text>
        <dbReference type="Rhea" id="RHEA:10704"/>
        <dbReference type="Rhea" id="RHEA-COMP:9672"/>
        <dbReference type="Rhea" id="RHEA-COMP:9708"/>
        <dbReference type="ChEBI" id="CHEBI:30616"/>
        <dbReference type="ChEBI" id="CHEBI:33019"/>
        <dbReference type="ChEBI" id="CHEBI:57762"/>
        <dbReference type="ChEBI" id="CHEBI:78442"/>
        <dbReference type="ChEBI" id="CHEBI:78537"/>
        <dbReference type="ChEBI" id="CHEBI:456215"/>
        <dbReference type="EC" id="6.1.1.9"/>
    </reaction>
</comment>
<dbReference type="AlphaFoldDB" id="D6YX05"/>
<evidence type="ECO:0000259" key="14">
    <source>
        <dbReference type="Pfam" id="PF10458"/>
    </source>
</evidence>
<dbReference type="OrthoDB" id="9810365at2"/>
<dbReference type="KEGG" id="wch:wcw_1314"/>
<dbReference type="InterPro" id="IPR013155">
    <property type="entry name" value="M/V/L/I-tRNA-synth_anticd-bd"/>
</dbReference>
<dbReference type="InterPro" id="IPR010978">
    <property type="entry name" value="tRNA-bd_arm"/>
</dbReference>
<evidence type="ECO:0000256" key="8">
    <source>
        <dbReference type="ARBA" id="ARBA00023054"/>
    </source>
</evidence>
<dbReference type="Pfam" id="PF08264">
    <property type="entry name" value="Anticodon_1"/>
    <property type="match status" value="1"/>
</dbReference>
<evidence type="ECO:0000259" key="12">
    <source>
        <dbReference type="Pfam" id="PF00133"/>
    </source>
</evidence>
<sequence>MSTDLPKTYSAQQVEKRWYDFWEKHECFRADPSSEKPPYCIVLPPPNVTGVLHMGHALGSTIDDVLVRWKRMSGFEVLWVPGTDHAGIATQTVVERHLMKTQGKRRGDFKREAFLKLVWEWKEKNEGRILSQLKKLGCSCDWSRLRFTMDKGNNLAVRTAFKMLYEKGLIYRGDYLVNWDPVTQTAVADDEVEYEERQSSLWFFNYPLADGSGMARIATTRPETMLGDTAVAVNPEDPMFKHLIGKRLLLPIMNREIPIIADRHVDPEFGTGMVKVTPAHDPNDYEMGIEHKLPFINIMTPDGKINENGGKFEGMAMEQARKAVVEEMEQLGYLEKVEPYTNRVGVSYRSKATIEPYLSKQWFVKMSHFAPRLREIVQEEIVSLIPRNWQNTYFHWIDNLRDWCISRQLWWGHRIPIWYHKDNPDRVICYEGDGTPPEVEAEPDKWEQDPDVLDTWFSSALWPFSTLGWPNKTEELEKFYPNSAMVCGHDILFFWVARMIMMGEHLFEKAPFPEVYLHSLIFGKSYWRKDAGGGVQYCDEKERIAFDLGTKPVPKDVESKWEKMSKSKGNIIDPLEIIEDYGTDAMRMALCSSASQAWQIDLDRRKFEEFKNFANKIWNGARFIFMNLDANDPLNSKQLSEGLDESRLTLEDQWILSSLSKTVEDVNFNLSNYQFDQAATRAYDFYWNEFCAYYLEIAKPVLFGKQGSPEERKNKQKLLVIVLLQALRLIHPMAPFITEELFQKIKERFADTAEDADADPYTKEAVAALQAKACIIAPYPKVIKPEAMSSQINHAFNLMGQVVYTIRNIRGEMKIPPSVETEVFIIGNDQSTNFSTVRDNGNIIEALVRTRSLSCYVEEPLIGLSSVGIVEDLKVIIPMPKEFSEKEAIRLEKERERLEKQQEKIQGQLANENFVSKAPKALIEKTRSQLEQTENELKEVNAKLKTLR</sequence>
<evidence type="ECO:0000256" key="11">
    <source>
        <dbReference type="HAMAP-Rule" id="MF_02004"/>
    </source>
</evidence>
<keyword evidence="5 11" id="KW-0547">Nucleotide-binding</keyword>
<dbReference type="Proteomes" id="UP000001505">
    <property type="component" value="Chromosome"/>
</dbReference>
<dbReference type="Pfam" id="PF00133">
    <property type="entry name" value="tRNA-synt_1"/>
    <property type="match status" value="2"/>
</dbReference>
<dbReference type="InterPro" id="IPR009080">
    <property type="entry name" value="tRNAsynth_Ia_anticodon-bd"/>
</dbReference>
<keyword evidence="4 11" id="KW-0436">Ligase</keyword>
<comment type="subunit">
    <text evidence="2 11">Monomer.</text>
</comment>
<dbReference type="Gene3D" id="3.90.740.10">
    <property type="entry name" value="Valyl/Leucyl/Isoleucyl-tRNA synthetase, editing domain"/>
    <property type="match status" value="1"/>
</dbReference>
<dbReference type="HOGENOM" id="CLU_001493_0_2_0"/>
<dbReference type="FunFam" id="3.40.50.620:FF:000032">
    <property type="entry name" value="Valine--tRNA ligase"/>
    <property type="match status" value="1"/>
</dbReference>
<dbReference type="InterPro" id="IPR019499">
    <property type="entry name" value="Val-tRNA_synth_tRNA-bd"/>
</dbReference>
<dbReference type="EMBL" id="CP001928">
    <property type="protein sequence ID" value="ADI38666.1"/>
    <property type="molecule type" value="Genomic_DNA"/>
</dbReference>
<dbReference type="CDD" id="cd00817">
    <property type="entry name" value="ValRS_core"/>
    <property type="match status" value="1"/>
</dbReference>
<keyword evidence="6 11" id="KW-0067">ATP-binding</keyword>
<comment type="similarity">
    <text evidence="11">Belongs to the class-I aminoacyl-tRNA synthetase family. ValS type 1 subfamily.</text>
</comment>
<dbReference type="InterPro" id="IPR033705">
    <property type="entry name" value="Anticodon_Ia_Val"/>
</dbReference>
<dbReference type="PANTHER" id="PTHR11946">
    <property type="entry name" value="VALYL-TRNA SYNTHETASES"/>
    <property type="match status" value="1"/>
</dbReference>
<dbReference type="SUPFAM" id="SSF52374">
    <property type="entry name" value="Nucleotidylyl transferase"/>
    <property type="match status" value="1"/>
</dbReference>
<dbReference type="SUPFAM" id="SSF50677">
    <property type="entry name" value="ValRS/IleRS/LeuRS editing domain"/>
    <property type="match status" value="1"/>
</dbReference>
<proteinExistence type="inferred from homology"/>
<dbReference type="InterPro" id="IPR002303">
    <property type="entry name" value="Valyl-tRNA_ligase"/>
</dbReference>
<dbReference type="InterPro" id="IPR014729">
    <property type="entry name" value="Rossmann-like_a/b/a_fold"/>
</dbReference>
<dbReference type="EC" id="6.1.1.9" evidence="11"/>
<reference evidence="15 16" key="1">
    <citation type="journal article" date="2010" name="PLoS ONE">
        <title>The Waddlia genome: a window into chlamydial biology.</title>
        <authorList>
            <person name="Bertelli C."/>
            <person name="Collyn F."/>
            <person name="Croxatto A."/>
            <person name="Ruckert C."/>
            <person name="Polkinghorne A."/>
            <person name="Kebbi-Beghdadi C."/>
            <person name="Goesmann A."/>
            <person name="Vaughan L."/>
            <person name="Greub G."/>
        </authorList>
    </citation>
    <scope>NUCLEOTIDE SEQUENCE [LARGE SCALE GENOMIC DNA]</scope>
    <source>
        <strain evidence="16">ATCC VR-1470 / WSU 86-1044</strain>
    </source>
</reference>
<evidence type="ECO:0000256" key="2">
    <source>
        <dbReference type="ARBA" id="ARBA00011245"/>
    </source>
</evidence>
<comment type="subcellular location">
    <subcellularLocation>
        <location evidence="1 11">Cytoplasm</location>
    </subcellularLocation>
</comment>
<dbReference type="InterPro" id="IPR001412">
    <property type="entry name" value="aa-tRNA-synth_I_CS"/>
</dbReference>
<dbReference type="SUPFAM" id="SSF47323">
    <property type="entry name" value="Anticodon-binding domain of a subclass of class I aminoacyl-tRNA synthetases"/>
    <property type="match status" value="1"/>
</dbReference>
<dbReference type="InterPro" id="IPR009008">
    <property type="entry name" value="Val/Leu/Ile-tRNA-synth_edit"/>
</dbReference>
<feature type="domain" description="Methionyl/Valyl/Leucyl/Isoleucyl-tRNA synthetase anticodon-binding" evidence="13">
    <location>
        <begin position="652"/>
        <end position="824"/>
    </location>
</feature>